<dbReference type="Proteomes" id="UP000032300">
    <property type="component" value="Chromosome"/>
</dbReference>
<dbReference type="KEGG" id="sphi:TS85_07680"/>
<reference evidence="1 2" key="1">
    <citation type="journal article" date="2015" name="Int. J. Syst. Evol. Microbiol.">
        <title>Sphingomonas hengshuiensis sp. nov., isolated from lake wetland.</title>
        <authorList>
            <person name="Wei S."/>
            <person name="Wang T."/>
            <person name="Liu H."/>
            <person name="Zhang C."/>
            <person name="Guo J."/>
            <person name="Wang Q."/>
            <person name="Liang K."/>
            <person name="Zhang Z."/>
        </authorList>
    </citation>
    <scope>NUCLEOTIDE SEQUENCE [LARGE SCALE GENOMIC DNA]</scope>
    <source>
        <strain evidence="1 2">WHSC-8</strain>
    </source>
</reference>
<evidence type="ECO:0000313" key="1">
    <source>
        <dbReference type="EMBL" id="AJP71688.1"/>
    </source>
</evidence>
<proteinExistence type="predicted"/>
<dbReference type="AlphaFoldDB" id="A0A7U4J7I3"/>
<evidence type="ECO:0000313" key="2">
    <source>
        <dbReference type="Proteomes" id="UP000032300"/>
    </source>
</evidence>
<protein>
    <submittedName>
        <fullName evidence="1">Uncharacterized protein</fullName>
    </submittedName>
</protein>
<reference evidence="1 2" key="2">
    <citation type="submission" date="2015-02" db="EMBL/GenBank/DDBJ databases">
        <title>The complete genome of Sphingomonas hengshuiensis sp. WHSC-8 isolated from soil of Hengshui Lake.</title>
        <authorList>
            <person name="Wei S."/>
            <person name="Guo J."/>
            <person name="Su C."/>
            <person name="Wu R."/>
            <person name="Zhang Z."/>
            <person name="Liang K."/>
            <person name="Li H."/>
            <person name="Wang T."/>
            <person name="Liu H."/>
            <person name="Zhang C."/>
            <person name="Li Z."/>
            <person name="Wang Q."/>
            <person name="Meng J."/>
        </authorList>
    </citation>
    <scope>NUCLEOTIDE SEQUENCE [LARGE SCALE GENOMIC DNA]</scope>
    <source>
        <strain evidence="1 2">WHSC-8</strain>
    </source>
</reference>
<organism evidence="1 2">
    <name type="scientific">Sphingomonas hengshuiensis</name>
    <dbReference type="NCBI Taxonomy" id="1609977"/>
    <lineage>
        <taxon>Bacteria</taxon>
        <taxon>Pseudomonadati</taxon>
        <taxon>Pseudomonadota</taxon>
        <taxon>Alphaproteobacteria</taxon>
        <taxon>Sphingomonadales</taxon>
        <taxon>Sphingomonadaceae</taxon>
        <taxon>Sphingomonas</taxon>
    </lineage>
</organism>
<sequence length="89" mass="9725">MIVALSASTIRSSNWLIFFSTAAVSSLRAARRSFTPFVRPSQRLRNIVVARATSSCEGVSERTSASSAVSTLARAIDLPLLTQPCWRHM</sequence>
<name>A0A7U4J7I3_9SPHN</name>
<keyword evidence="2" id="KW-1185">Reference proteome</keyword>
<dbReference type="EMBL" id="CP010836">
    <property type="protein sequence ID" value="AJP71688.1"/>
    <property type="molecule type" value="Genomic_DNA"/>
</dbReference>
<accession>A0A7U4J7I3</accession>
<gene>
    <name evidence="1" type="ORF">TS85_07680</name>
</gene>